<dbReference type="OrthoDB" id="195616at2"/>
<gene>
    <name evidence="2" type="ORF">CJD38_11760</name>
</gene>
<protein>
    <recommendedName>
        <fullName evidence="4">DUF3465 domain-containing protein</fullName>
    </recommendedName>
</protein>
<dbReference type="RefSeq" id="WP_107940557.1">
    <property type="nucleotide sequence ID" value="NZ_QANS01000004.1"/>
</dbReference>
<organism evidence="2 3">
    <name type="scientific">Stenotrophobium rhamnosiphilum</name>
    <dbReference type="NCBI Taxonomy" id="2029166"/>
    <lineage>
        <taxon>Bacteria</taxon>
        <taxon>Pseudomonadati</taxon>
        <taxon>Pseudomonadota</taxon>
        <taxon>Gammaproteobacteria</taxon>
        <taxon>Nevskiales</taxon>
        <taxon>Nevskiaceae</taxon>
        <taxon>Stenotrophobium</taxon>
    </lineage>
</organism>
<reference evidence="2 3" key="1">
    <citation type="submission" date="2018-04" db="EMBL/GenBank/DDBJ databases">
        <title>Novel species isolated from glacier.</title>
        <authorList>
            <person name="Liu Q."/>
            <person name="Xin Y.-H."/>
        </authorList>
    </citation>
    <scope>NUCLEOTIDE SEQUENCE [LARGE SCALE GENOMIC DNA]</scope>
    <source>
        <strain evidence="2 3">GT1R17</strain>
    </source>
</reference>
<dbReference type="InterPro" id="IPR021856">
    <property type="entry name" value="DUF3465"/>
</dbReference>
<comment type="caution">
    <text evidence="2">The sequence shown here is derived from an EMBL/GenBank/DDBJ whole genome shotgun (WGS) entry which is preliminary data.</text>
</comment>
<sequence>MKNLILIGALIAGAYFWFGEGNHQGTSTESETQSLSGPSSFGQADSNRQVQGEGVVVKVLPDDNEGSRHQKFILELSSGQTILVAHNIDLAPRISSISQGDTIAFNGEYEWNEKGGVVHWTHHDPGGRHEAGWLKAGGKTYQ</sequence>
<evidence type="ECO:0008006" key="4">
    <source>
        <dbReference type="Google" id="ProtNLM"/>
    </source>
</evidence>
<accession>A0A2T5MEG7</accession>
<name>A0A2T5MEG7_9GAMM</name>
<evidence type="ECO:0000313" key="2">
    <source>
        <dbReference type="EMBL" id="PTU30974.1"/>
    </source>
</evidence>
<dbReference type="Pfam" id="PF11948">
    <property type="entry name" value="DUF3465"/>
    <property type="match status" value="1"/>
</dbReference>
<dbReference type="Proteomes" id="UP000244248">
    <property type="component" value="Unassembled WGS sequence"/>
</dbReference>
<evidence type="ECO:0000313" key="3">
    <source>
        <dbReference type="Proteomes" id="UP000244248"/>
    </source>
</evidence>
<evidence type="ECO:0000256" key="1">
    <source>
        <dbReference type="SAM" id="MobiDB-lite"/>
    </source>
</evidence>
<proteinExistence type="predicted"/>
<feature type="region of interest" description="Disordered" evidence="1">
    <location>
        <begin position="26"/>
        <end position="48"/>
    </location>
</feature>
<dbReference type="EMBL" id="QANS01000004">
    <property type="protein sequence ID" value="PTU30974.1"/>
    <property type="molecule type" value="Genomic_DNA"/>
</dbReference>
<keyword evidence="3" id="KW-1185">Reference proteome</keyword>
<dbReference type="AlphaFoldDB" id="A0A2T5MEG7"/>